<feature type="region of interest" description="Disordered" evidence="2">
    <location>
        <begin position="200"/>
        <end position="435"/>
    </location>
</feature>
<evidence type="ECO:0000256" key="2">
    <source>
        <dbReference type="SAM" id="MobiDB-lite"/>
    </source>
</evidence>
<evidence type="ECO:0000313" key="5">
    <source>
        <dbReference type="Proteomes" id="UP001603857"/>
    </source>
</evidence>
<dbReference type="PANTHER" id="PTHR36143">
    <property type="entry name" value="OS08G0177500 PROTEIN"/>
    <property type="match status" value="1"/>
</dbReference>
<feature type="region of interest" description="Disordered" evidence="2">
    <location>
        <begin position="471"/>
        <end position="493"/>
    </location>
</feature>
<proteinExistence type="predicted"/>
<accession>A0ABD1LXQ1</accession>
<gene>
    <name evidence="4" type="ORF">Fmac_021693</name>
</gene>
<evidence type="ECO:0000313" key="4">
    <source>
        <dbReference type="EMBL" id="KAL2328266.1"/>
    </source>
</evidence>
<comment type="caution">
    <text evidence="4">The sequence shown here is derived from an EMBL/GenBank/DDBJ whole genome shotgun (WGS) entry which is preliminary data.</text>
</comment>
<organism evidence="4 5">
    <name type="scientific">Flemingia macrophylla</name>
    <dbReference type="NCBI Taxonomy" id="520843"/>
    <lineage>
        <taxon>Eukaryota</taxon>
        <taxon>Viridiplantae</taxon>
        <taxon>Streptophyta</taxon>
        <taxon>Embryophyta</taxon>
        <taxon>Tracheophyta</taxon>
        <taxon>Spermatophyta</taxon>
        <taxon>Magnoliopsida</taxon>
        <taxon>eudicotyledons</taxon>
        <taxon>Gunneridae</taxon>
        <taxon>Pentapetalae</taxon>
        <taxon>rosids</taxon>
        <taxon>fabids</taxon>
        <taxon>Fabales</taxon>
        <taxon>Fabaceae</taxon>
        <taxon>Papilionoideae</taxon>
        <taxon>50 kb inversion clade</taxon>
        <taxon>NPAAA clade</taxon>
        <taxon>indigoferoid/millettioid clade</taxon>
        <taxon>Phaseoleae</taxon>
        <taxon>Flemingia</taxon>
    </lineage>
</organism>
<feature type="compositionally biased region" description="Basic residues" evidence="2">
    <location>
        <begin position="303"/>
        <end position="319"/>
    </location>
</feature>
<reference evidence="4 5" key="1">
    <citation type="submission" date="2024-08" db="EMBL/GenBank/DDBJ databases">
        <title>Insights into the chromosomal genome structure of Flemingia macrophylla.</title>
        <authorList>
            <person name="Ding Y."/>
            <person name="Zhao Y."/>
            <person name="Bi W."/>
            <person name="Wu M."/>
            <person name="Zhao G."/>
            <person name="Gong Y."/>
            <person name="Li W."/>
            <person name="Zhang P."/>
        </authorList>
    </citation>
    <scope>NUCLEOTIDE SEQUENCE [LARGE SCALE GENOMIC DNA]</scope>
    <source>
        <strain evidence="4">DYQJB</strain>
        <tissue evidence="4">Leaf</tissue>
    </source>
</reference>
<dbReference type="EMBL" id="JBGMDY010000007">
    <property type="protein sequence ID" value="KAL2328266.1"/>
    <property type="molecule type" value="Genomic_DNA"/>
</dbReference>
<keyword evidence="3" id="KW-0472">Membrane</keyword>
<feature type="compositionally biased region" description="Polar residues" evidence="2">
    <location>
        <begin position="398"/>
        <end position="408"/>
    </location>
</feature>
<feature type="compositionally biased region" description="Basic and acidic residues" evidence="2">
    <location>
        <begin position="414"/>
        <end position="428"/>
    </location>
</feature>
<keyword evidence="1" id="KW-0175">Coiled coil</keyword>
<feature type="compositionally biased region" description="Polar residues" evidence="2">
    <location>
        <begin position="281"/>
        <end position="290"/>
    </location>
</feature>
<keyword evidence="3" id="KW-0812">Transmembrane</keyword>
<keyword evidence="5" id="KW-1185">Reference proteome</keyword>
<feature type="compositionally biased region" description="Basic and acidic residues" evidence="2">
    <location>
        <begin position="385"/>
        <end position="394"/>
    </location>
</feature>
<evidence type="ECO:0000256" key="1">
    <source>
        <dbReference type="SAM" id="Coils"/>
    </source>
</evidence>
<feature type="compositionally biased region" description="Basic and acidic residues" evidence="2">
    <location>
        <begin position="240"/>
        <end position="280"/>
    </location>
</feature>
<feature type="compositionally biased region" description="Basic and acidic residues" evidence="2">
    <location>
        <begin position="203"/>
        <end position="234"/>
    </location>
</feature>
<dbReference type="AlphaFoldDB" id="A0ABD1LXQ1"/>
<evidence type="ECO:0008006" key="6">
    <source>
        <dbReference type="Google" id="ProtNLM"/>
    </source>
</evidence>
<keyword evidence="3" id="KW-1133">Transmembrane helix</keyword>
<dbReference type="Proteomes" id="UP001603857">
    <property type="component" value="Unassembled WGS sequence"/>
</dbReference>
<sequence length="493" mass="56216">MNALTQFPCTLNFVNSEITYISGGSHRGRPYALILLITFGVALLGVMVLHKLRERRIYTLIVKEKDHQILALQLLLQKERDRSKELRGKNEEMNGKIYALRSKKMELSRTVVEMQSTLDSLKDEQKLMESAFEEQQNELRLMQEKRSNEGQGGSEIEALRENLKHKEANIEDLKHRLDITVNDNPTVFTESVTANETMAAEYESEKNKSSKYDNEDASKSELTEVKSRDVATEIKDEDGTDGKVGKTNEDPRDDGGVRAKDNDDAEVEHGRENKAIREEQASQVENSTDGAGQDIKEKQLTVMKRKHGRASRTKGKHWSRGSIVKNSLIENNGVFDNHMRNRKVNKDELKNGRDGKVSDEESFARDDEGMENDNRRKGKPQAKLVKPENKDDNGMKVNDTNHQVTNTGAIIYPEKQRRDEMRQSKENKQSLVQQNWSKKHINKAIKNAGLAKPKVLIEGLEQLDDALDVQMQEKDAIENGHDDVDNNDDDFFK</sequence>
<feature type="compositionally biased region" description="Basic and acidic residues" evidence="2">
    <location>
        <begin position="344"/>
        <end position="375"/>
    </location>
</feature>
<dbReference type="PANTHER" id="PTHR36143:SF4">
    <property type="entry name" value="OS08G0177500 PROTEIN"/>
    <property type="match status" value="1"/>
</dbReference>
<protein>
    <recommendedName>
        <fullName evidence="6">Micronuclear linker histone polyprotein-like protein</fullName>
    </recommendedName>
</protein>
<feature type="transmembrane region" description="Helical" evidence="3">
    <location>
        <begin position="31"/>
        <end position="49"/>
    </location>
</feature>
<evidence type="ECO:0000256" key="3">
    <source>
        <dbReference type="SAM" id="Phobius"/>
    </source>
</evidence>
<name>A0ABD1LXQ1_9FABA</name>
<feature type="coiled-coil region" evidence="1">
    <location>
        <begin position="76"/>
        <end position="183"/>
    </location>
</feature>